<name>A0A7W8EFY8_9ACTN</name>
<gene>
    <name evidence="8" type="ORF">HNR40_003514</name>
</gene>
<dbReference type="Proteomes" id="UP000568380">
    <property type="component" value="Unassembled WGS sequence"/>
</dbReference>
<dbReference type="SUPFAM" id="SSF48264">
    <property type="entry name" value="Cytochrome P450"/>
    <property type="match status" value="1"/>
</dbReference>
<dbReference type="Gene3D" id="1.10.630.10">
    <property type="entry name" value="Cytochrome P450"/>
    <property type="match status" value="1"/>
</dbReference>
<evidence type="ECO:0000256" key="5">
    <source>
        <dbReference type="ARBA" id="ARBA00023004"/>
    </source>
</evidence>
<dbReference type="GO" id="GO:0016705">
    <property type="term" value="F:oxidoreductase activity, acting on paired donors, with incorporation or reduction of molecular oxygen"/>
    <property type="evidence" value="ECO:0007669"/>
    <property type="project" value="InterPro"/>
</dbReference>
<dbReference type="InterPro" id="IPR036396">
    <property type="entry name" value="Cyt_P450_sf"/>
</dbReference>
<organism evidence="8 9">
    <name type="scientific">Nonomuraea endophytica</name>
    <dbReference type="NCBI Taxonomy" id="714136"/>
    <lineage>
        <taxon>Bacteria</taxon>
        <taxon>Bacillati</taxon>
        <taxon>Actinomycetota</taxon>
        <taxon>Actinomycetes</taxon>
        <taxon>Streptosporangiales</taxon>
        <taxon>Streptosporangiaceae</taxon>
        <taxon>Nonomuraea</taxon>
    </lineage>
</organism>
<keyword evidence="3 7" id="KW-0479">Metal-binding</keyword>
<dbReference type="FunFam" id="1.10.630.10:FF:000018">
    <property type="entry name" value="Cytochrome P450 monooxygenase"/>
    <property type="match status" value="1"/>
</dbReference>
<keyword evidence="4 7" id="KW-0560">Oxidoreductase</keyword>
<keyword evidence="6 7" id="KW-0503">Monooxygenase</keyword>
<dbReference type="PRINTS" id="PR00385">
    <property type="entry name" value="P450"/>
</dbReference>
<accession>A0A7W8EFY8</accession>
<dbReference type="InterPro" id="IPR001128">
    <property type="entry name" value="Cyt_P450"/>
</dbReference>
<evidence type="ECO:0000256" key="4">
    <source>
        <dbReference type="ARBA" id="ARBA00023002"/>
    </source>
</evidence>
<evidence type="ECO:0000256" key="1">
    <source>
        <dbReference type="ARBA" id="ARBA00010617"/>
    </source>
</evidence>
<dbReference type="AlphaFoldDB" id="A0A7W8EFY8"/>
<evidence type="ECO:0000313" key="8">
    <source>
        <dbReference type="EMBL" id="MBB5078039.1"/>
    </source>
</evidence>
<dbReference type="CDD" id="cd11030">
    <property type="entry name" value="CYP105-like"/>
    <property type="match status" value="1"/>
</dbReference>
<evidence type="ECO:0000256" key="7">
    <source>
        <dbReference type="RuleBase" id="RU000461"/>
    </source>
</evidence>
<evidence type="ECO:0000256" key="2">
    <source>
        <dbReference type="ARBA" id="ARBA00022617"/>
    </source>
</evidence>
<evidence type="ECO:0000256" key="6">
    <source>
        <dbReference type="ARBA" id="ARBA00023033"/>
    </source>
</evidence>
<sequence>MRQIPMTRSCPFSPPDGAADEALGKVRLSTGDEIWYATTHDLVRKLFGDTRFSSEVEGGQQGIPLYKAPPPPGMFVQMDPPEHTRVRRMLTGRFTLQRMNRLRPRIEQIIADQLDHVEKQPRPVDLVEHFALPVPTLVICELLGVPYSERETFQIASVRLLDINLDSETATAALEDFGVFLMELIAAKRARPGEGLLDDLLTGTDLSDEEVAGVAVLLLIAGHETSASVLGLGTLLLLQRPDQLALLRDEPEAAKTAADEMLRYLSVVDTLLFRRASQDLELDGRTIPEGDFLTVSLAAANRDPSLCENPDVLDLTRPRTHHLAFGFGPHQCLGQNLARIELEIAFPALLRRLPGLRLAVPPEEVPTREGMLVYGVNRLEVTW</sequence>
<dbReference type="PROSITE" id="PS00086">
    <property type="entry name" value="CYTOCHROME_P450"/>
    <property type="match status" value="1"/>
</dbReference>
<dbReference type="GO" id="GO:0005506">
    <property type="term" value="F:iron ion binding"/>
    <property type="evidence" value="ECO:0007669"/>
    <property type="project" value="InterPro"/>
</dbReference>
<dbReference type="PANTHER" id="PTHR46696">
    <property type="entry name" value="P450, PUTATIVE (EUROFUNG)-RELATED"/>
    <property type="match status" value="1"/>
</dbReference>
<keyword evidence="2 7" id="KW-0349">Heme</keyword>
<comment type="caution">
    <text evidence="8">The sequence shown here is derived from an EMBL/GenBank/DDBJ whole genome shotgun (WGS) entry which is preliminary data.</text>
</comment>
<dbReference type="InterPro" id="IPR017972">
    <property type="entry name" value="Cyt_P450_CS"/>
</dbReference>
<dbReference type="RefSeq" id="WP_184962412.1">
    <property type="nucleotide sequence ID" value="NZ_JACHIN010000004.1"/>
</dbReference>
<dbReference type="EMBL" id="JACHIN010000004">
    <property type="protein sequence ID" value="MBB5078039.1"/>
    <property type="molecule type" value="Genomic_DNA"/>
</dbReference>
<keyword evidence="5 7" id="KW-0408">Iron</keyword>
<evidence type="ECO:0000256" key="3">
    <source>
        <dbReference type="ARBA" id="ARBA00022723"/>
    </source>
</evidence>
<dbReference type="PRINTS" id="PR00359">
    <property type="entry name" value="BP450"/>
</dbReference>
<protein>
    <submittedName>
        <fullName evidence="8">Cytochrome P450</fullName>
    </submittedName>
</protein>
<proteinExistence type="inferred from homology"/>
<dbReference type="GO" id="GO:0004497">
    <property type="term" value="F:monooxygenase activity"/>
    <property type="evidence" value="ECO:0007669"/>
    <property type="project" value="UniProtKB-KW"/>
</dbReference>
<dbReference type="InterPro" id="IPR002397">
    <property type="entry name" value="Cyt_P450_B"/>
</dbReference>
<keyword evidence="9" id="KW-1185">Reference proteome</keyword>
<dbReference type="Pfam" id="PF00067">
    <property type="entry name" value="p450"/>
    <property type="match status" value="1"/>
</dbReference>
<evidence type="ECO:0000313" key="9">
    <source>
        <dbReference type="Proteomes" id="UP000568380"/>
    </source>
</evidence>
<comment type="similarity">
    <text evidence="1 7">Belongs to the cytochrome P450 family.</text>
</comment>
<reference evidence="8 9" key="1">
    <citation type="submission" date="2020-08" db="EMBL/GenBank/DDBJ databases">
        <title>Genomic Encyclopedia of Type Strains, Phase IV (KMG-IV): sequencing the most valuable type-strain genomes for metagenomic binning, comparative biology and taxonomic classification.</title>
        <authorList>
            <person name="Goeker M."/>
        </authorList>
    </citation>
    <scope>NUCLEOTIDE SEQUENCE [LARGE SCALE GENOMIC DNA]</scope>
    <source>
        <strain evidence="8 9">DSM 45385</strain>
    </source>
</reference>
<dbReference type="PANTHER" id="PTHR46696:SF1">
    <property type="entry name" value="CYTOCHROME P450 YJIB-RELATED"/>
    <property type="match status" value="1"/>
</dbReference>
<dbReference type="GO" id="GO:0020037">
    <property type="term" value="F:heme binding"/>
    <property type="evidence" value="ECO:0007669"/>
    <property type="project" value="InterPro"/>
</dbReference>